<evidence type="ECO:0000313" key="2">
    <source>
        <dbReference type="Proteomes" id="UP000306980"/>
    </source>
</evidence>
<organism evidence="1 2">
    <name type="scientific">Lentibacillus cibarius</name>
    <dbReference type="NCBI Taxonomy" id="2583219"/>
    <lineage>
        <taxon>Bacteria</taxon>
        <taxon>Bacillati</taxon>
        <taxon>Bacillota</taxon>
        <taxon>Bacilli</taxon>
        <taxon>Bacillales</taxon>
        <taxon>Bacillaceae</taxon>
        <taxon>Lentibacillus</taxon>
    </lineage>
</organism>
<dbReference type="AlphaFoldDB" id="A0A5S3R836"/>
<dbReference type="OrthoDB" id="2351076at2"/>
<evidence type="ECO:0008006" key="3">
    <source>
        <dbReference type="Google" id="ProtNLM"/>
    </source>
</evidence>
<comment type="caution">
    <text evidence="1">The sequence shown here is derived from an EMBL/GenBank/DDBJ whole genome shotgun (WGS) entry which is preliminary data.</text>
</comment>
<gene>
    <name evidence="1" type="ORF">FFL34_16745</name>
</gene>
<reference evidence="1 2" key="1">
    <citation type="submission" date="2019-05" db="EMBL/GenBank/DDBJ databases">
        <title>Genomic analysis of Lentibacillus sp. NKC220-2.</title>
        <authorList>
            <person name="Oh Y.J."/>
        </authorList>
    </citation>
    <scope>NUCLEOTIDE SEQUENCE [LARGE SCALE GENOMIC DNA]</scope>
    <source>
        <strain evidence="1 2">NKC220-2</strain>
    </source>
</reference>
<proteinExistence type="predicted"/>
<protein>
    <recommendedName>
        <fullName evidence="3">Flagellar hook-length control protein FliK</fullName>
    </recommendedName>
</protein>
<dbReference type="RefSeq" id="WP_138604453.1">
    <property type="nucleotide sequence ID" value="NZ_VCIA01000001.1"/>
</dbReference>
<dbReference type="EMBL" id="VCIA01000001">
    <property type="protein sequence ID" value="TMN23563.1"/>
    <property type="molecule type" value="Genomic_DNA"/>
</dbReference>
<accession>A0A5S3R836</accession>
<sequence>MRVQQLPGNRVSRSTPQALQPGQIVQGKIMKLYANQTAQIQLGSRKMIAQLEASLTVGGRYHFQVQPSDELIHLRVIGGQLPKQGAGDEMELLKQLGFKASKSHADLVQTLNKEKIPFTKEQLQGAFRLLNESKSTQQTQQIIRYMFAADLPITRSIYQAMDSVRSTGMTEQMTLLLNQLRRNPNPSNLHQKLMHQLQQMLEPSLGKPEDSFLFASPKEQLLNHVRQVLQFTGLNDENVLATNRMKEQHTIKSMLLQFLQQGDGAAQEQSRKLLHFLNGMQLHSVQETANVLQAHLQLPGAKLGLSSDMDMQFTGNKTDNGTISTDSCRILFYLELTNLKETIVDMHIQKRAVIVTIYNDHEDLRKQSTSLKPKLKEGLKHLDYQLSTLTFQPINEKNQLDSARVKTAYSKSYQGVDYRI</sequence>
<dbReference type="Proteomes" id="UP000306980">
    <property type="component" value="Unassembled WGS sequence"/>
</dbReference>
<name>A0A5S3R836_9BACI</name>
<evidence type="ECO:0000313" key="1">
    <source>
        <dbReference type="EMBL" id="TMN23563.1"/>
    </source>
</evidence>